<organism evidence="2 3">
    <name type="scientific">Phyllobacterium trifolii</name>
    <dbReference type="NCBI Taxonomy" id="300193"/>
    <lineage>
        <taxon>Bacteria</taxon>
        <taxon>Pseudomonadati</taxon>
        <taxon>Pseudomonadota</taxon>
        <taxon>Alphaproteobacteria</taxon>
        <taxon>Hyphomicrobiales</taxon>
        <taxon>Phyllobacteriaceae</taxon>
        <taxon>Phyllobacterium</taxon>
    </lineage>
</organism>
<name>A0A839UL95_9HYPH</name>
<proteinExistence type="predicted"/>
<comment type="caution">
    <text evidence="2">The sequence shown here is derived from an EMBL/GenBank/DDBJ whole genome shotgun (WGS) entry which is preliminary data.</text>
</comment>
<protein>
    <submittedName>
        <fullName evidence="2">Uncharacterized protein</fullName>
    </submittedName>
</protein>
<gene>
    <name evidence="2" type="ORF">FHS21_006094</name>
</gene>
<evidence type="ECO:0000313" key="3">
    <source>
        <dbReference type="Proteomes" id="UP000554520"/>
    </source>
</evidence>
<accession>A0A839UL95</accession>
<keyword evidence="3" id="KW-1185">Reference proteome</keyword>
<feature type="transmembrane region" description="Helical" evidence="1">
    <location>
        <begin position="23"/>
        <end position="44"/>
    </location>
</feature>
<dbReference type="Proteomes" id="UP000554520">
    <property type="component" value="Unassembled WGS sequence"/>
</dbReference>
<feature type="transmembrane region" description="Helical" evidence="1">
    <location>
        <begin position="95"/>
        <end position="121"/>
    </location>
</feature>
<feature type="transmembrane region" description="Helical" evidence="1">
    <location>
        <begin position="64"/>
        <end position="83"/>
    </location>
</feature>
<dbReference type="AlphaFoldDB" id="A0A839UL95"/>
<keyword evidence="1" id="KW-0472">Membrane</keyword>
<reference evidence="2 3" key="1">
    <citation type="submission" date="2020-08" db="EMBL/GenBank/DDBJ databases">
        <title>Genomic Encyclopedia of Type Strains, Phase III (KMG-III): the genomes of soil and plant-associated and newly described type strains.</title>
        <authorList>
            <person name="Whitman W."/>
        </authorList>
    </citation>
    <scope>NUCLEOTIDE SEQUENCE [LARGE SCALE GENOMIC DNA]</scope>
    <source>
        <strain evidence="2 3">CECT 7015</strain>
    </source>
</reference>
<keyword evidence="1" id="KW-1133">Transmembrane helix</keyword>
<sequence>MDNKSFGNEHSNLRMRPRLGNSGAYAVLLTAQTVAAMYLFWVVYPIFSRLLTHVGEYQELRISSQIAILGGVTLLHCSYWTRLKWVSVTPPFHSIFLSHLCSFVGRVSFLFSGALFSAIFFRHLPQLDFLPPFGQTLVKILCVAGILFSFFCYSLELERLGKAIGEPPQKAEH</sequence>
<feature type="transmembrane region" description="Helical" evidence="1">
    <location>
        <begin position="133"/>
        <end position="153"/>
    </location>
</feature>
<dbReference type="EMBL" id="JACHXN010000037">
    <property type="protein sequence ID" value="MBB3149640.1"/>
    <property type="molecule type" value="Genomic_DNA"/>
</dbReference>
<evidence type="ECO:0000313" key="2">
    <source>
        <dbReference type="EMBL" id="MBB3149640.1"/>
    </source>
</evidence>
<evidence type="ECO:0000256" key="1">
    <source>
        <dbReference type="SAM" id="Phobius"/>
    </source>
</evidence>
<dbReference type="RefSeq" id="WP_312879957.1">
    <property type="nucleotide sequence ID" value="NZ_JACHXN010000037.1"/>
</dbReference>
<keyword evidence="1" id="KW-0812">Transmembrane</keyword>